<name>A0ABP5JCE1_9ACTN</name>
<evidence type="ECO:0000259" key="1">
    <source>
        <dbReference type="Pfam" id="PF13228"/>
    </source>
</evidence>
<proteinExistence type="predicted"/>
<protein>
    <submittedName>
        <fullName evidence="2">DUF4037 domain-containing protein</fullName>
    </submittedName>
</protein>
<organism evidence="2 3">
    <name type="scientific">Nocardioides bigeumensis</name>
    <dbReference type="NCBI Taxonomy" id="433657"/>
    <lineage>
        <taxon>Bacteria</taxon>
        <taxon>Bacillati</taxon>
        <taxon>Actinomycetota</taxon>
        <taxon>Actinomycetes</taxon>
        <taxon>Propionibacteriales</taxon>
        <taxon>Nocardioidaceae</taxon>
        <taxon>Nocardioides</taxon>
    </lineage>
</organism>
<feature type="domain" description="DUF4037" evidence="1">
    <location>
        <begin position="122"/>
        <end position="219"/>
    </location>
</feature>
<evidence type="ECO:0000313" key="2">
    <source>
        <dbReference type="EMBL" id="GAA2116051.1"/>
    </source>
</evidence>
<accession>A0ABP5JCE1</accession>
<dbReference type="Pfam" id="PF13228">
    <property type="entry name" value="DUF4037"/>
    <property type="match status" value="1"/>
</dbReference>
<sequence>MVDDLRGRELCRAFFEEHVAPALDRGVPGLPYAAALLGRGSEVLGYDDELSRDHNHEARVVVLVRDEERTDEVAALLEAARPERFLGRPTEVAVTTPAAYVRELLAVDLDAELDPGLSARDWLTIPEQQLVTLTSGAVFHDDIGLDEVRARFAYYPRDVWLFLMAATWWRLHPEGNLVGRIGHVGDELGSTLLGARLVEASMRLCFLMERTYAPYVKWFGTAFSRLACAPDLTPPLTRALRADRWPAREAALSEVYRLLGAQHDRLNVTAPVPMEDVRMWDRPFTVPWGDFPEALLEQVTDPEVRALADAWPFGGADQVREVLWTPSARPALLRLLE</sequence>
<dbReference type="Proteomes" id="UP001500575">
    <property type="component" value="Unassembled WGS sequence"/>
</dbReference>
<gene>
    <name evidence="2" type="ORF">GCM10009843_05980</name>
</gene>
<dbReference type="EMBL" id="BAAAQQ010000002">
    <property type="protein sequence ID" value="GAA2116051.1"/>
    <property type="molecule type" value="Genomic_DNA"/>
</dbReference>
<keyword evidence="3" id="KW-1185">Reference proteome</keyword>
<evidence type="ECO:0000313" key="3">
    <source>
        <dbReference type="Proteomes" id="UP001500575"/>
    </source>
</evidence>
<comment type="caution">
    <text evidence="2">The sequence shown here is derived from an EMBL/GenBank/DDBJ whole genome shotgun (WGS) entry which is preliminary data.</text>
</comment>
<dbReference type="RefSeq" id="WP_344302128.1">
    <property type="nucleotide sequence ID" value="NZ_BAAAQQ010000002.1"/>
</dbReference>
<dbReference type="InterPro" id="IPR025117">
    <property type="entry name" value="DUF4037"/>
</dbReference>
<reference evidence="3" key="1">
    <citation type="journal article" date="2019" name="Int. J. Syst. Evol. Microbiol.">
        <title>The Global Catalogue of Microorganisms (GCM) 10K type strain sequencing project: providing services to taxonomists for standard genome sequencing and annotation.</title>
        <authorList>
            <consortium name="The Broad Institute Genomics Platform"/>
            <consortium name="The Broad Institute Genome Sequencing Center for Infectious Disease"/>
            <person name="Wu L."/>
            <person name="Ma J."/>
        </authorList>
    </citation>
    <scope>NUCLEOTIDE SEQUENCE [LARGE SCALE GENOMIC DNA]</scope>
    <source>
        <strain evidence="3">JCM 16021</strain>
    </source>
</reference>